<keyword evidence="3" id="KW-1185">Reference proteome</keyword>
<organism evidence="2 3">
    <name type="scientific">Ramlibacter cellulosilyticus</name>
    <dbReference type="NCBI Taxonomy" id="2764187"/>
    <lineage>
        <taxon>Bacteria</taxon>
        <taxon>Pseudomonadati</taxon>
        <taxon>Pseudomonadota</taxon>
        <taxon>Betaproteobacteria</taxon>
        <taxon>Burkholderiales</taxon>
        <taxon>Comamonadaceae</taxon>
        <taxon>Ramlibacter</taxon>
    </lineage>
</organism>
<sequence length="97" mass="10405">MPPLDPPRARTALPPPAPQAAAEPAAYANHFEVGFNAFEFLLDFAQAYESAEGLALAHTRIVTAPAYAKVFRALLDRSIVEYEAAFGPITPAPPEDP</sequence>
<dbReference type="InterPro" id="IPR021857">
    <property type="entry name" value="DUF3467"/>
</dbReference>
<reference evidence="2" key="1">
    <citation type="submission" date="2020-08" db="EMBL/GenBank/DDBJ databases">
        <title>Ramlibacter sp. USB13 16S ribosomal RNA gene genome sequencing and assembly.</title>
        <authorList>
            <person name="Kang M."/>
        </authorList>
    </citation>
    <scope>NUCLEOTIDE SEQUENCE</scope>
    <source>
        <strain evidence="2">USB13</strain>
    </source>
</reference>
<evidence type="ECO:0000256" key="1">
    <source>
        <dbReference type="SAM" id="MobiDB-lite"/>
    </source>
</evidence>
<protein>
    <submittedName>
        <fullName evidence="2">DUF3467 domain-containing protein</fullName>
    </submittedName>
</protein>
<name>A0A923MRJ1_9BURK</name>
<dbReference type="Proteomes" id="UP000608513">
    <property type="component" value="Unassembled WGS sequence"/>
</dbReference>
<evidence type="ECO:0000313" key="3">
    <source>
        <dbReference type="Proteomes" id="UP000608513"/>
    </source>
</evidence>
<accession>A0A923MRJ1</accession>
<feature type="region of interest" description="Disordered" evidence="1">
    <location>
        <begin position="1"/>
        <end position="21"/>
    </location>
</feature>
<dbReference type="EMBL" id="JACORT010000007">
    <property type="protein sequence ID" value="MBC5784502.1"/>
    <property type="molecule type" value="Genomic_DNA"/>
</dbReference>
<evidence type="ECO:0000313" key="2">
    <source>
        <dbReference type="EMBL" id="MBC5784502.1"/>
    </source>
</evidence>
<dbReference type="AlphaFoldDB" id="A0A923MRJ1"/>
<dbReference type="RefSeq" id="WP_187077253.1">
    <property type="nucleotide sequence ID" value="NZ_JACORT010000007.1"/>
</dbReference>
<comment type="caution">
    <text evidence="2">The sequence shown here is derived from an EMBL/GenBank/DDBJ whole genome shotgun (WGS) entry which is preliminary data.</text>
</comment>
<proteinExistence type="predicted"/>
<dbReference type="Pfam" id="PF11950">
    <property type="entry name" value="DUF3467"/>
    <property type="match status" value="1"/>
</dbReference>
<gene>
    <name evidence="2" type="ORF">H8N03_16255</name>
</gene>